<dbReference type="PANTHER" id="PTHR43161">
    <property type="entry name" value="SORBITOL DEHYDROGENASE"/>
    <property type="match status" value="1"/>
</dbReference>
<comment type="similarity">
    <text evidence="2 6">Belongs to the zinc-containing alcohol dehydrogenase family.</text>
</comment>
<protein>
    <submittedName>
        <fullName evidence="8">L-idonate 5-dehydrogenase</fullName>
    </submittedName>
</protein>
<dbReference type="SUPFAM" id="SSF50129">
    <property type="entry name" value="GroES-like"/>
    <property type="match status" value="1"/>
</dbReference>
<dbReference type="Gene3D" id="3.90.180.10">
    <property type="entry name" value="Medium-chain alcohol dehydrogenases, catalytic domain"/>
    <property type="match status" value="1"/>
</dbReference>
<feature type="domain" description="Enoyl reductase (ER)" evidence="7">
    <location>
        <begin position="7"/>
        <end position="341"/>
    </location>
</feature>
<dbReference type="InterPro" id="IPR011032">
    <property type="entry name" value="GroES-like_sf"/>
</dbReference>
<dbReference type="InterPro" id="IPR013149">
    <property type="entry name" value="ADH-like_C"/>
</dbReference>
<dbReference type="InterPro" id="IPR020843">
    <property type="entry name" value="ER"/>
</dbReference>
<dbReference type="InterPro" id="IPR013154">
    <property type="entry name" value="ADH-like_N"/>
</dbReference>
<gene>
    <name evidence="8" type="ORF">A5892_04890</name>
</gene>
<dbReference type="Proteomes" id="UP000077875">
    <property type="component" value="Chromosome"/>
</dbReference>
<evidence type="ECO:0000256" key="6">
    <source>
        <dbReference type="RuleBase" id="RU361277"/>
    </source>
</evidence>
<dbReference type="CDD" id="cd08232">
    <property type="entry name" value="idonate-5-DH"/>
    <property type="match status" value="1"/>
</dbReference>
<dbReference type="AlphaFoldDB" id="A0A172YCN9"/>
<reference evidence="8 9" key="1">
    <citation type="submission" date="2016-04" db="EMBL/GenBank/DDBJ databases">
        <title>Complete Genome Sequence of Halotalea alkalilenta IHB B 13600.</title>
        <authorList>
            <person name="Swarnkar M.K."/>
            <person name="Sharma A."/>
            <person name="Kaushal K."/>
            <person name="Soni R."/>
            <person name="Rana S."/>
            <person name="Singh A.K."/>
            <person name="Gulati A."/>
        </authorList>
    </citation>
    <scope>NUCLEOTIDE SEQUENCE [LARGE SCALE GENOMIC DNA]</scope>
    <source>
        <strain evidence="8 9">IHB B 13600</strain>
    </source>
</reference>
<evidence type="ECO:0000259" key="7">
    <source>
        <dbReference type="SMART" id="SM00829"/>
    </source>
</evidence>
<dbReference type="Pfam" id="PF08240">
    <property type="entry name" value="ADH_N"/>
    <property type="match status" value="1"/>
</dbReference>
<dbReference type="KEGG" id="haa:A5892_04890"/>
<dbReference type="InterPro" id="IPR002328">
    <property type="entry name" value="ADH_Zn_CS"/>
</dbReference>
<dbReference type="GO" id="GO:0016616">
    <property type="term" value="F:oxidoreductase activity, acting on the CH-OH group of donors, NAD or NADP as acceptor"/>
    <property type="evidence" value="ECO:0007669"/>
    <property type="project" value="UniProtKB-ARBA"/>
</dbReference>
<dbReference type="Pfam" id="PF00107">
    <property type="entry name" value="ADH_zinc_N"/>
    <property type="match status" value="1"/>
</dbReference>
<comment type="cofactor">
    <cofactor evidence="1 6">
        <name>Zn(2+)</name>
        <dbReference type="ChEBI" id="CHEBI:29105"/>
    </cofactor>
</comment>
<evidence type="ECO:0000256" key="1">
    <source>
        <dbReference type="ARBA" id="ARBA00001947"/>
    </source>
</evidence>
<dbReference type="PROSITE" id="PS00059">
    <property type="entry name" value="ADH_ZINC"/>
    <property type="match status" value="1"/>
</dbReference>
<keyword evidence="4 6" id="KW-0862">Zinc</keyword>
<name>A0A172YCN9_9GAMM</name>
<evidence type="ECO:0000256" key="4">
    <source>
        <dbReference type="ARBA" id="ARBA00022833"/>
    </source>
</evidence>
<evidence type="ECO:0000256" key="3">
    <source>
        <dbReference type="ARBA" id="ARBA00022723"/>
    </source>
</evidence>
<dbReference type="GO" id="GO:0008270">
    <property type="term" value="F:zinc ion binding"/>
    <property type="evidence" value="ECO:0007669"/>
    <property type="project" value="InterPro"/>
</dbReference>
<dbReference type="SMART" id="SM00829">
    <property type="entry name" value="PKS_ER"/>
    <property type="match status" value="1"/>
</dbReference>
<keyword evidence="9" id="KW-1185">Reference proteome</keyword>
<keyword evidence="5" id="KW-0560">Oxidoreductase</keyword>
<evidence type="ECO:0000256" key="5">
    <source>
        <dbReference type="ARBA" id="ARBA00023002"/>
    </source>
</evidence>
<keyword evidence="3 6" id="KW-0479">Metal-binding</keyword>
<organism evidence="8 9">
    <name type="scientific">Halotalea alkalilenta</name>
    <dbReference type="NCBI Taxonomy" id="376489"/>
    <lineage>
        <taxon>Bacteria</taxon>
        <taxon>Pseudomonadati</taxon>
        <taxon>Pseudomonadota</taxon>
        <taxon>Gammaproteobacteria</taxon>
        <taxon>Oceanospirillales</taxon>
        <taxon>Halomonadaceae</taxon>
        <taxon>Halotalea</taxon>
    </lineage>
</organism>
<proteinExistence type="inferred from homology"/>
<dbReference type="EMBL" id="CP015243">
    <property type="protein sequence ID" value="ANF56886.1"/>
    <property type="molecule type" value="Genomic_DNA"/>
</dbReference>
<evidence type="ECO:0000313" key="8">
    <source>
        <dbReference type="EMBL" id="ANF56886.1"/>
    </source>
</evidence>
<sequence>MKAVTIHAPRDLRIDDIEAGSPGPGQVEVRIRNGGICGSDLHYYQHGGFGAVRIKQPMILGHEIVGEVLACGENVDDLAPGTPVAINPGFVPAPCKYSREGLINHALEMRFYGSAMRMPHVHGGFRQRLVCERAQIVPLPEGLGFEKAAFAEPLAVCLHAARQAGDLLGKRVLVSGAGPIGALTTMVAKLAGARELVVTDLLDAPLATVAELGATRTINVMDAAGKLDEYKRDKGHFDVVFECSGSAPGLATALEVARPRATIVQVGMGNDVQVPLSILVVKEISLRGTFRFIEEFEAAVATLGRDDFDVAPLLTQVLPVERAVEAFELAGDKRRSMKVQLSF</sequence>
<accession>A0A172YCN9</accession>
<dbReference type="Gene3D" id="3.40.50.720">
    <property type="entry name" value="NAD(P)-binding Rossmann-like Domain"/>
    <property type="match status" value="1"/>
</dbReference>
<dbReference type="PANTHER" id="PTHR43161:SF9">
    <property type="entry name" value="SORBITOL DEHYDROGENASE"/>
    <property type="match status" value="1"/>
</dbReference>
<dbReference type="STRING" id="376489.A5892_04890"/>
<evidence type="ECO:0000313" key="9">
    <source>
        <dbReference type="Proteomes" id="UP000077875"/>
    </source>
</evidence>
<evidence type="ECO:0000256" key="2">
    <source>
        <dbReference type="ARBA" id="ARBA00008072"/>
    </source>
</evidence>
<dbReference type="RefSeq" id="WP_064121851.1">
    <property type="nucleotide sequence ID" value="NZ_CP015243.1"/>
</dbReference>
<dbReference type="SUPFAM" id="SSF51735">
    <property type="entry name" value="NAD(P)-binding Rossmann-fold domains"/>
    <property type="match status" value="1"/>
</dbReference>
<dbReference type="InterPro" id="IPR036291">
    <property type="entry name" value="NAD(P)-bd_dom_sf"/>
</dbReference>